<dbReference type="GO" id="GO:0032259">
    <property type="term" value="P:methylation"/>
    <property type="evidence" value="ECO:0007669"/>
    <property type="project" value="UniProtKB-KW"/>
</dbReference>
<dbReference type="EMBL" id="JACIDY010000001">
    <property type="protein sequence ID" value="MBB3938383.1"/>
    <property type="molecule type" value="Genomic_DNA"/>
</dbReference>
<dbReference type="InterPro" id="IPR014777">
    <property type="entry name" value="4pyrrole_Mease_sub1"/>
</dbReference>
<organism evidence="9 10">
    <name type="scientific">Novosphingobium fluoreni</name>
    <dbReference type="NCBI Taxonomy" id="1391222"/>
    <lineage>
        <taxon>Bacteria</taxon>
        <taxon>Pseudomonadati</taxon>
        <taxon>Pseudomonadota</taxon>
        <taxon>Alphaproteobacteria</taxon>
        <taxon>Sphingomonadales</taxon>
        <taxon>Sphingomonadaceae</taxon>
        <taxon>Novosphingobium</taxon>
    </lineage>
</organism>
<dbReference type="PANTHER" id="PTHR45790">
    <property type="entry name" value="SIROHEME SYNTHASE-RELATED"/>
    <property type="match status" value="1"/>
</dbReference>
<dbReference type="SUPFAM" id="SSF53790">
    <property type="entry name" value="Tetrapyrrole methylase"/>
    <property type="match status" value="1"/>
</dbReference>
<keyword evidence="6" id="KW-0627">Porphyrin biosynthesis</keyword>
<dbReference type="RefSeq" id="WP_183615365.1">
    <property type="nucleotide sequence ID" value="NZ_JACIDY010000001.1"/>
</dbReference>
<evidence type="ECO:0000256" key="5">
    <source>
        <dbReference type="ARBA" id="ARBA00022691"/>
    </source>
</evidence>
<dbReference type="Gene3D" id="3.40.1010.10">
    <property type="entry name" value="Cobalt-precorrin-4 Transmethylase, Domain 1"/>
    <property type="match status" value="1"/>
</dbReference>
<dbReference type="GO" id="GO:0004851">
    <property type="term" value="F:uroporphyrin-III C-methyltransferase activity"/>
    <property type="evidence" value="ECO:0007669"/>
    <property type="project" value="UniProtKB-EC"/>
</dbReference>
<dbReference type="UniPathway" id="UPA00262">
    <property type="reaction ID" value="UER00211"/>
</dbReference>
<dbReference type="EC" id="2.1.1.107" evidence="2"/>
<evidence type="ECO:0000256" key="2">
    <source>
        <dbReference type="ARBA" id="ARBA00012162"/>
    </source>
</evidence>
<dbReference type="NCBIfam" id="NF004790">
    <property type="entry name" value="PRK06136.1"/>
    <property type="match status" value="1"/>
</dbReference>
<evidence type="ECO:0000256" key="3">
    <source>
        <dbReference type="ARBA" id="ARBA00022603"/>
    </source>
</evidence>
<dbReference type="InterPro" id="IPR050161">
    <property type="entry name" value="Siro_Cobalamin_biosynth"/>
</dbReference>
<keyword evidence="5" id="KW-0949">S-adenosyl-L-methionine</keyword>
<dbReference type="AlphaFoldDB" id="A0A7W6C038"/>
<evidence type="ECO:0000256" key="4">
    <source>
        <dbReference type="ARBA" id="ARBA00022679"/>
    </source>
</evidence>
<comment type="pathway">
    <text evidence="7">Porphyrin-containing compound metabolism; siroheme biosynthesis; precorrin-2 from uroporphyrinogen III: step 1/1.</text>
</comment>
<accession>A0A7W6C038</accession>
<dbReference type="FunFam" id="3.40.1010.10:FF:000001">
    <property type="entry name" value="Siroheme synthase"/>
    <property type="match status" value="1"/>
</dbReference>
<dbReference type="PANTHER" id="PTHR45790:SF3">
    <property type="entry name" value="S-ADENOSYL-L-METHIONINE-DEPENDENT UROPORPHYRINOGEN III METHYLTRANSFERASE, CHLOROPLASTIC"/>
    <property type="match status" value="1"/>
</dbReference>
<evidence type="ECO:0000256" key="1">
    <source>
        <dbReference type="ARBA" id="ARBA00005879"/>
    </source>
</evidence>
<sequence>MQPNEPANELIAPGEVWLVGAGPGDPDLLTRKAEKLIAAAEVVFTDALVGPGVLALIPDHAEQVSVGKRSGRHSKDQRTIDQLLVEAALAGRRVVRLKGGDPAMFARAAEEIAALQAVGVRVRICPGITAASAAAASAGISLSLRGVAARVQFITAHSRRGQALDLDWTALADPACTLAVYMGRDAAPELSRQLMAAGLPGATPVLITCDASLPQEQRLRTRLDLLPIVVRGFAGDRPTLILIGEAIAAADHAIAAQAMEPMRGQTAAAVLGGGA</sequence>
<comment type="caution">
    <text evidence="9">The sequence shown here is derived from an EMBL/GenBank/DDBJ whole genome shotgun (WGS) entry which is preliminary data.</text>
</comment>
<dbReference type="GO" id="GO:0019354">
    <property type="term" value="P:siroheme biosynthetic process"/>
    <property type="evidence" value="ECO:0007669"/>
    <property type="project" value="UniProtKB-UniPathway"/>
</dbReference>
<dbReference type="Proteomes" id="UP000561459">
    <property type="component" value="Unassembled WGS sequence"/>
</dbReference>
<dbReference type="Pfam" id="PF00590">
    <property type="entry name" value="TP_methylase"/>
    <property type="match status" value="1"/>
</dbReference>
<dbReference type="CDD" id="cd11642">
    <property type="entry name" value="SUMT"/>
    <property type="match status" value="1"/>
</dbReference>
<evidence type="ECO:0000256" key="6">
    <source>
        <dbReference type="ARBA" id="ARBA00023244"/>
    </source>
</evidence>
<dbReference type="InterPro" id="IPR035996">
    <property type="entry name" value="4pyrrol_Methylase_sf"/>
</dbReference>
<comment type="similarity">
    <text evidence="1">Belongs to the precorrin methyltransferase family.</text>
</comment>
<name>A0A7W6C038_9SPHN</name>
<dbReference type="InterPro" id="IPR014776">
    <property type="entry name" value="4pyrrole_Mease_sub2"/>
</dbReference>
<evidence type="ECO:0000256" key="7">
    <source>
        <dbReference type="ARBA" id="ARBA00025705"/>
    </source>
</evidence>
<dbReference type="NCBIfam" id="TIGR01469">
    <property type="entry name" value="cobA_cysG_Cterm"/>
    <property type="match status" value="1"/>
</dbReference>
<gene>
    <name evidence="9" type="ORF">GGR39_000012</name>
</gene>
<dbReference type="Gene3D" id="3.30.950.10">
    <property type="entry name" value="Methyltransferase, Cobalt-precorrin-4 Transmethylase, Domain 2"/>
    <property type="match status" value="1"/>
</dbReference>
<evidence type="ECO:0000313" key="9">
    <source>
        <dbReference type="EMBL" id="MBB3938383.1"/>
    </source>
</evidence>
<evidence type="ECO:0000313" key="10">
    <source>
        <dbReference type="Proteomes" id="UP000561459"/>
    </source>
</evidence>
<reference evidence="9 10" key="1">
    <citation type="submission" date="2020-08" db="EMBL/GenBank/DDBJ databases">
        <title>Genomic Encyclopedia of Type Strains, Phase IV (KMG-IV): sequencing the most valuable type-strain genomes for metagenomic binning, comparative biology and taxonomic classification.</title>
        <authorList>
            <person name="Goeker M."/>
        </authorList>
    </citation>
    <scope>NUCLEOTIDE SEQUENCE [LARGE SCALE GENOMIC DNA]</scope>
    <source>
        <strain evidence="9 10">DSM 27568</strain>
    </source>
</reference>
<keyword evidence="10" id="KW-1185">Reference proteome</keyword>
<evidence type="ECO:0000259" key="8">
    <source>
        <dbReference type="Pfam" id="PF00590"/>
    </source>
</evidence>
<dbReference type="InterPro" id="IPR006366">
    <property type="entry name" value="CobA/CysG_C"/>
</dbReference>
<dbReference type="InterPro" id="IPR000878">
    <property type="entry name" value="4pyrrol_Mease"/>
</dbReference>
<keyword evidence="4 9" id="KW-0808">Transferase</keyword>
<proteinExistence type="inferred from homology"/>
<feature type="domain" description="Tetrapyrrole methylase" evidence="8">
    <location>
        <begin position="16"/>
        <end position="224"/>
    </location>
</feature>
<keyword evidence="3 9" id="KW-0489">Methyltransferase</keyword>
<protein>
    <recommendedName>
        <fullName evidence="2">uroporphyrinogen-III C-methyltransferase</fullName>
        <ecNumber evidence="2">2.1.1.107</ecNumber>
    </recommendedName>
</protein>